<dbReference type="OrthoDB" id="6630583at2759"/>
<accession>F4W9Z5</accession>
<dbReference type="Proteomes" id="UP000007755">
    <property type="component" value="Unassembled WGS sequence"/>
</dbReference>
<proteinExistence type="predicted"/>
<feature type="compositionally biased region" description="Polar residues" evidence="1">
    <location>
        <begin position="111"/>
        <end position="124"/>
    </location>
</feature>
<evidence type="ECO:0000256" key="1">
    <source>
        <dbReference type="SAM" id="MobiDB-lite"/>
    </source>
</evidence>
<feature type="compositionally biased region" description="Pro residues" evidence="1">
    <location>
        <begin position="192"/>
        <end position="205"/>
    </location>
</feature>
<feature type="region of interest" description="Disordered" evidence="1">
    <location>
        <begin position="175"/>
        <end position="205"/>
    </location>
</feature>
<dbReference type="InParanoid" id="F4W9Z5"/>
<dbReference type="AlphaFoldDB" id="F4W9Z5"/>
<protein>
    <submittedName>
        <fullName evidence="2">Uncharacterized protein</fullName>
    </submittedName>
</protein>
<feature type="region of interest" description="Disordered" evidence="1">
    <location>
        <begin position="103"/>
        <end position="124"/>
    </location>
</feature>
<evidence type="ECO:0000313" key="3">
    <source>
        <dbReference type="Proteomes" id="UP000007755"/>
    </source>
</evidence>
<evidence type="ECO:0000313" key="2">
    <source>
        <dbReference type="EMBL" id="EGI68977.1"/>
    </source>
</evidence>
<gene>
    <name evidence="2" type="ORF">G5I_02306</name>
</gene>
<dbReference type="EMBL" id="GL888036">
    <property type="protein sequence ID" value="EGI68977.1"/>
    <property type="molecule type" value="Genomic_DNA"/>
</dbReference>
<name>F4W9Z5_ACREC</name>
<reference evidence="2" key="1">
    <citation type="submission" date="2011-02" db="EMBL/GenBank/DDBJ databases">
        <title>The genome of the leaf-cutting ant Acromyrmex echinatior suggests key adaptations to social evolution and fungus farming.</title>
        <authorList>
            <person name="Nygaard S."/>
            <person name="Zhang G."/>
        </authorList>
    </citation>
    <scope>NUCLEOTIDE SEQUENCE</scope>
</reference>
<sequence length="205" mass="23618">MALVNFSLPYQSVTMAPFLYASSTEGYTTAHSLHLNTMSRSGSTMIGYDEQESFRKEPYTPPIRYHQHQGGQSTQKNHEVYMEHMSFSTQDTLYNMYNQDLRSTRSRHQQQIRPPSLPSSFQYQQSPKHIKTRIEDQQNQPERPIGYAVNEKSGTNTVYSFRKCVLSRRRGSRVYPKMRCGSSSSSHIPPQALAPPPPLRIPRPF</sequence>
<keyword evidence="3" id="KW-1185">Reference proteome</keyword>
<organism evidence="3">
    <name type="scientific">Acromyrmex echinatior</name>
    <name type="common">Panamanian leafcutter ant</name>
    <name type="synonym">Acromyrmex octospinosus echinatior</name>
    <dbReference type="NCBI Taxonomy" id="103372"/>
    <lineage>
        <taxon>Eukaryota</taxon>
        <taxon>Metazoa</taxon>
        <taxon>Ecdysozoa</taxon>
        <taxon>Arthropoda</taxon>
        <taxon>Hexapoda</taxon>
        <taxon>Insecta</taxon>
        <taxon>Pterygota</taxon>
        <taxon>Neoptera</taxon>
        <taxon>Endopterygota</taxon>
        <taxon>Hymenoptera</taxon>
        <taxon>Apocrita</taxon>
        <taxon>Aculeata</taxon>
        <taxon>Formicoidea</taxon>
        <taxon>Formicidae</taxon>
        <taxon>Myrmicinae</taxon>
        <taxon>Acromyrmex</taxon>
    </lineage>
</organism>